<keyword evidence="4" id="KW-1185">Reference proteome</keyword>
<dbReference type="Proteomes" id="UP000248916">
    <property type="component" value="Unassembled WGS sequence"/>
</dbReference>
<dbReference type="EMBL" id="QKZL01000037">
    <property type="protein sequence ID" value="PZX10945.1"/>
    <property type="molecule type" value="Genomic_DNA"/>
</dbReference>
<reference evidence="3 4" key="1">
    <citation type="submission" date="2018-06" db="EMBL/GenBank/DDBJ databases">
        <title>Genomic Encyclopedia of Archaeal and Bacterial Type Strains, Phase II (KMG-II): from individual species to whole genera.</title>
        <authorList>
            <person name="Goeker M."/>
        </authorList>
    </citation>
    <scope>NUCLEOTIDE SEQUENCE [LARGE SCALE GENOMIC DNA]</scope>
    <source>
        <strain evidence="3 4">DSM 22009</strain>
    </source>
</reference>
<dbReference type="Gene3D" id="3.40.1620.10">
    <property type="entry name" value="YefM-like domain"/>
    <property type="match status" value="1"/>
</dbReference>
<proteinExistence type="inferred from homology"/>
<dbReference type="InterPro" id="IPR006442">
    <property type="entry name" value="Antitoxin_Phd/YefM"/>
</dbReference>
<evidence type="ECO:0000256" key="1">
    <source>
        <dbReference type="ARBA" id="ARBA00009981"/>
    </source>
</evidence>
<evidence type="ECO:0000256" key="2">
    <source>
        <dbReference type="RuleBase" id="RU362080"/>
    </source>
</evidence>
<comment type="caution">
    <text evidence="3">The sequence shown here is derived from an EMBL/GenBank/DDBJ whole genome shotgun (WGS) entry which is preliminary data.</text>
</comment>
<dbReference type="AlphaFoldDB" id="A0A2W7MS11"/>
<evidence type="ECO:0000313" key="3">
    <source>
        <dbReference type="EMBL" id="PZX10945.1"/>
    </source>
</evidence>
<dbReference type="InterPro" id="IPR036165">
    <property type="entry name" value="YefM-like_sf"/>
</dbReference>
<dbReference type="RefSeq" id="WP_111539054.1">
    <property type="nucleotide sequence ID" value="NZ_QKZL01000037.1"/>
</dbReference>
<dbReference type="Pfam" id="PF02604">
    <property type="entry name" value="PhdYeFM_antitox"/>
    <property type="match status" value="1"/>
</dbReference>
<accession>A0A2W7MS11</accession>
<dbReference type="SUPFAM" id="SSF143120">
    <property type="entry name" value="YefM-like"/>
    <property type="match status" value="1"/>
</dbReference>
<sequence>MHILTAKDAKYGFGRLIDLARAEPVAVAKHGRPVVVVLAVEEYERLKALDKLGISPGEQDAGKRTSE</sequence>
<gene>
    <name evidence="3" type="ORF">LX81_04072</name>
</gene>
<comment type="similarity">
    <text evidence="1 2">Belongs to the phD/YefM antitoxin family.</text>
</comment>
<name>A0A2W7MS11_9RHOB</name>
<organism evidence="3 4">
    <name type="scientific">Palleronia aestuarii</name>
    <dbReference type="NCBI Taxonomy" id="568105"/>
    <lineage>
        <taxon>Bacteria</taxon>
        <taxon>Pseudomonadati</taxon>
        <taxon>Pseudomonadota</taxon>
        <taxon>Alphaproteobacteria</taxon>
        <taxon>Rhodobacterales</taxon>
        <taxon>Roseobacteraceae</taxon>
        <taxon>Palleronia</taxon>
    </lineage>
</organism>
<dbReference type="OrthoDB" id="165038at2"/>
<comment type="function">
    <text evidence="2">Antitoxin component of a type II toxin-antitoxin (TA) system.</text>
</comment>
<evidence type="ECO:0000313" key="4">
    <source>
        <dbReference type="Proteomes" id="UP000248916"/>
    </source>
</evidence>
<dbReference type="NCBIfam" id="TIGR01552">
    <property type="entry name" value="phd_fam"/>
    <property type="match status" value="1"/>
</dbReference>
<protein>
    <recommendedName>
        <fullName evidence="2">Antitoxin</fullName>
    </recommendedName>
</protein>